<gene>
    <name evidence="2" type="ORF">SAMN06296427_104283</name>
</gene>
<accession>A0A1W2AN60</accession>
<evidence type="ECO:0008006" key="4">
    <source>
        <dbReference type="Google" id="ProtNLM"/>
    </source>
</evidence>
<name>A0A1W2AN60_9FLAO</name>
<dbReference type="Proteomes" id="UP000192393">
    <property type="component" value="Unassembled WGS sequence"/>
</dbReference>
<dbReference type="AlphaFoldDB" id="A0A1W2AN60"/>
<evidence type="ECO:0000313" key="2">
    <source>
        <dbReference type="EMBL" id="SMC61668.1"/>
    </source>
</evidence>
<organism evidence="2 3">
    <name type="scientific">Moheibacter sediminis</name>
    <dbReference type="NCBI Taxonomy" id="1434700"/>
    <lineage>
        <taxon>Bacteria</taxon>
        <taxon>Pseudomonadati</taxon>
        <taxon>Bacteroidota</taxon>
        <taxon>Flavobacteriia</taxon>
        <taxon>Flavobacteriales</taxon>
        <taxon>Weeksellaceae</taxon>
        <taxon>Moheibacter</taxon>
    </lineage>
</organism>
<evidence type="ECO:0000313" key="3">
    <source>
        <dbReference type="Proteomes" id="UP000192393"/>
    </source>
</evidence>
<keyword evidence="1" id="KW-1133">Transmembrane helix</keyword>
<sequence length="202" mass="23699">MKKWIYIIGGVLFGVLLTYFIMKQFQTENSTNESHVIAYEIQKLNKLIVAEQMFSDVYSHKSSRSLPGLSDYFSFDKKVILLVNAKVQAIYDMKKLEVEVDSADKIIHINKVPPVEIQIYPDVQFYDLEQSRFNSFEKDELNSIKDRAIQHIEKTIDKPKLEREAHAQLIENLGEIYRVAKVYNWKIEDNTPYAKELDLKFN</sequence>
<dbReference type="EMBL" id="FWXS01000004">
    <property type="protein sequence ID" value="SMC61668.1"/>
    <property type="molecule type" value="Genomic_DNA"/>
</dbReference>
<feature type="transmembrane region" description="Helical" evidence="1">
    <location>
        <begin position="5"/>
        <end position="22"/>
    </location>
</feature>
<keyword evidence="1" id="KW-0472">Membrane</keyword>
<proteinExistence type="predicted"/>
<dbReference type="Pfam" id="PF14014">
    <property type="entry name" value="DUF4230"/>
    <property type="match status" value="1"/>
</dbReference>
<evidence type="ECO:0000256" key="1">
    <source>
        <dbReference type="SAM" id="Phobius"/>
    </source>
</evidence>
<reference evidence="2 3" key="1">
    <citation type="submission" date="2017-04" db="EMBL/GenBank/DDBJ databases">
        <authorList>
            <person name="Afonso C.L."/>
            <person name="Miller P.J."/>
            <person name="Scott M.A."/>
            <person name="Spackman E."/>
            <person name="Goraichik I."/>
            <person name="Dimitrov K.M."/>
            <person name="Suarez D.L."/>
            <person name="Swayne D.E."/>
        </authorList>
    </citation>
    <scope>NUCLEOTIDE SEQUENCE [LARGE SCALE GENOMIC DNA]</scope>
    <source>
        <strain evidence="2 3">CGMCC 1.12708</strain>
    </source>
</reference>
<dbReference type="InterPro" id="IPR025324">
    <property type="entry name" value="DUF4230"/>
</dbReference>
<dbReference type="STRING" id="1434700.SAMN06296427_104283"/>
<dbReference type="RefSeq" id="WP_245828493.1">
    <property type="nucleotide sequence ID" value="NZ_FWXS01000004.1"/>
</dbReference>
<protein>
    <recommendedName>
        <fullName evidence="4">DUF4230 domain-containing protein</fullName>
    </recommendedName>
</protein>
<keyword evidence="1" id="KW-0812">Transmembrane</keyword>
<keyword evidence="3" id="KW-1185">Reference proteome</keyword>